<name>A0AAN7Q0G4_9MYRT</name>
<organism evidence="1 2">
    <name type="scientific">Trapa incisa</name>
    <dbReference type="NCBI Taxonomy" id="236973"/>
    <lineage>
        <taxon>Eukaryota</taxon>
        <taxon>Viridiplantae</taxon>
        <taxon>Streptophyta</taxon>
        <taxon>Embryophyta</taxon>
        <taxon>Tracheophyta</taxon>
        <taxon>Spermatophyta</taxon>
        <taxon>Magnoliopsida</taxon>
        <taxon>eudicotyledons</taxon>
        <taxon>Gunneridae</taxon>
        <taxon>Pentapetalae</taxon>
        <taxon>rosids</taxon>
        <taxon>malvids</taxon>
        <taxon>Myrtales</taxon>
        <taxon>Lythraceae</taxon>
        <taxon>Trapa</taxon>
    </lineage>
</organism>
<sequence>MKKFDPWPVFFRREWSRNWPFLVGFAITGTIITKFSLGLTDEDAKNSPFVQRHKKQWELPIVLNNRLDFLFRQFCTCAYCLDLVQRFYAANIKTLFSPTDHTFSRIQETEYGISSSPALFTSLRLIIVGLTCQNKWNLFALQLTLESFSISTLGMKEDNKLQPRCSYAHFVNGTCAMLAA</sequence>
<evidence type="ECO:0000313" key="2">
    <source>
        <dbReference type="Proteomes" id="UP001345219"/>
    </source>
</evidence>
<dbReference type="InterPro" id="IPR052867">
    <property type="entry name" value="ATP_Synthase_Subunit_6"/>
</dbReference>
<dbReference type="Proteomes" id="UP001345219">
    <property type="component" value="Chromosome 2"/>
</dbReference>
<dbReference type="PANTHER" id="PTHR34565">
    <property type="entry name" value="TRANSMEMBRANE PROTEIN"/>
    <property type="match status" value="1"/>
</dbReference>
<protein>
    <submittedName>
        <fullName evidence="1">Uncharacterized protein</fullName>
    </submittedName>
</protein>
<reference evidence="1 2" key="1">
    <citation type="journal article" date="2023" name="Hortic Res">
        <title>Pangenome of water caltrop reveals structural variations and asymmetric subgenome divergence after allopolyploidization.</title>
        <authorList>
            <person name="Zhang X."/>
            <person name="Chen Y."/>
            <person name="Wang L."/>
            <person name="Yuan Y."/>
            <person name="Fang M."/>
            <person name="Shi L."/>
            <person name="Lu R."/>
            <person name="Comes H.P."/>
            <person name="Ma Y."/>
            <person name="Chen Y."/>
            <person name="Huang G."/>
            <person name="Zhou Y."/>
            <person name="Zheng Z."/>
            <person name="Qiu Y."/>
        </authorList>
    </citation>
    <scope>NUCLEOTIDE SEQUENCE [LARGE SCALE GENOMIC DNA]</scope>
    <source>
        <tissue evidence="1">Roots</tissue>
    </source>
</reference>
<proteinExistence type="predicted"/>
<dbReference type="EMBL" id="JAXIOK010000015">
    <property type="protein sequence ID" value="KAK4754580.1"/>
    <property type="molecule type" value="Genomic_DNA"/>
</dbReference>
<evidence type="ECO:0000313" key="1">
    <source>
        <dbReference type="EMBL" id="KAK4754580.1"/>
    </source>
</evidence>
<gene>
    <name evidence="1" type="ORF">SAY87_002684</name>
</gene>
<keyword evidence="2" id="KW-1185">Reference proteome</keyword>
<accession>A0AAN7Q0G4</accession>
<dbReference type="PANTHER" id="PTHR34565:SF1">
    <property type="entry name" value="TRANSMEMBRANE PROTEIN"/>
    <property type="match status" value="1"/>
</dbReference>
<comment type="caution">
    <text evidence="1">The sequence shown here is derived from an EMBL/GenBank/DDBJ whole genome shotgun (WGS) entry which is preliminary data.</text>
</comment>
<dbReference type="AlphaFoldDB" id="A0AAN7Q0G4"/>